<evidence type="ECO:0000313" key="2">
    <source>
        <dbReference type="EMBL" id="KAJ1920811.1"/>
    </source>
</evidence>
<dbReference type="Proteomes" id="UP001150538">
    <property type="component" value="Unassembled WGS sequence"/>
</dbReference>
<dbReference type="EMBL" id="JANBPU010000009">
    <property type="protein sequence ID" value="KAJ1920811.1"/>
    <property type="molecule type" value="Genomic_DNA"/>
</dbReference>
<organism evidence="2 3">
    <name type="scientific">Mycoemilia scoparia</name>
    <dbReference type="NCBI Taxonomy" id="417184"/>
    <lineage>
        <taxon>Eukaryota</taxon>
        <taxon>Fungi</taxon>
        <taxon>Fungi incertae sedis</taxon>
        <taxon>Zoopagomycota</taxon>
        <taxon>Kickxellomycotina</taxon>
        <taxon>Kickxellomycetes</taxon>
        <taxon>Kickxellales</taxon>
        <taxon>Kickxellaceae</taxon>
        <taxon>Mycoemilia</taxon>
    </lineage>
</organism>
<evidence type="ECO:0000313" key="3">
    <source>
        <dbReference type="Proteomes" id="UP001150538"/>
    </source>
</evidence>
<proteinExistence type="predicted"/>
<dbReference type="AlphaFoldDB" id="A0A9W8AAG6"/>
<reference evidence="2" key="1">
    <citation type="submission" date="2022-07" db="EMBL/GenBank/DDBJ databases">
        <title>Phylogenomic reconstructions and comparative analyses of Kickxellomycotina fungi.</title>
        <authorList>
            <person name="Reynolds N.K."/>
            <person name="Stajich J.E."/>
            <person name="Barry K."/>
            <person name="Grigoriev I.V."/>
            <person name="Crous P."/>
            <person name="Smith M.E."/>
        </authorList>
    </citation>
    <scope>NUCLEOTIDE SEQUENCE</scope>
    <source>
        <strain evidence="2">NBRC 100468</strain>
    </source>
</reference>
<feature type="signal peptide" evidence="1">
    <location>
        <begin position="1"/>
        <end position="20"/>
    </location>
</feature>
<feature type="chain" id="PRO_5040876051" evidence="1">
    <location>
        <begin position="21"/>
        <end position="108"/>
    </location>
</feature>
<gene>
    <name evidence="2" type="ORF">H4219_001047</name>
</gene>
<protein>
    <submittedName>
        <fullName evidence="2">Uncharacterized protein</fullName>
    </submittedName>
</protein>
<comment type="caution">
    <text evidence="2">The sequence shown here is derived from an EMBL/GenBank/DDBJ whole genome shotgun (WGS) entry which is preliminary data.</text>
</comment>
<sequence>MKLISSLFATLACTAIFANAQQQQTETTVLFVDNNGPNPVMGNVDVCNRDTLVITSTIDETVYFTPTGLSTGVTVDVTSFSPIVSPTVITVPLIPIQPTDQTTTVVIV</sequence>
<keyword evidence="3" id="KW-1185">Reference proteome</keyword>
<keyword evidence="1" id="KW-0732">Signal</keyword>
<accession>A0A9W8AAG6</accession>
<name>A0A9W8AAG6_9FUNG</name>
<evidence type="ECO:0000256" key="1">
    <source>
        <dbReference type="SAM" id="SignalP"/>
    </source>
</evidence>